<reference evidence="5" key="2">
    <citation type="submission" date="2023-05" db="EMBL/GenBank/DDBJ databases">
        <authorList>
            <person name="Schelkunov M.I."/>
        </authorList>
    </citation>
    <scope>NUCLEOTIDE SEQUENCE</scope>
    <source>
        <strain evidence="5">Hsosn_3</strain>
        <tissue evidence="5">Leaf</tissue>
    </source>
</reference>
<evidence type="ECO:0000259" key="4">
    <source>
        <dbReference type="PROSITE" id="PS51471"/>
    </source>
</evidence>
<evidence type="ECO:0000313" key="5">
    <source>
        <dbReference type="EMBL" id="KAK1385663.1"/>
    </source>
</evidence>
<accession>A0AAD8IJD7</accession>
<keyword evidence="1 3" id="KW-0479">Metal-binding</keyword>
<dbReference type="InterPro" id="IPR050231">
    <property type="entry name" value="Iron_ascorbate_oxido_reductase"/>
</dbReference>
<dbReference type="AlphaFoldDB" id="A0AAD8IJD7"/>
<evidence type="ECO:0000313" key="6">
    <source>
        <dbReference type="Proteomes" id="UP001237642"/>
    </source>
</evidence>
<dbReference type="InterPro" id="IPR005123">
    <property type="entry name" value="Oxoglu/Fe-dep_dioxygenase_dom"/>
</dbReference>
<gene>
    <name evidence="5" type="ORF">POM88_023398</name>
</gene>
<dbReference type="PANTHER" id="PTHR47990">
    <property type="entry name" value="2-OXOGLUTARATE (2OG) AND FE(II)-DEPENDENT OXYGENASE SUPERFAMILY PROTEIN-RELATED"/>
    <property type="match status" value="1"/>
</dbReference>
<reference evidence="5" key="1">
    <citation type="submission" date="2023-02" db="EMBL/GenBank/DDBJ databases">
        <title>Genome of toxic invasive species Heracleum sosnowskyi carries increased number of genes despite the absence of recent whole-genome duplications.</title>
        <authorList>
            <person name="Schelkunov M."/>
            <person name="Shtratnikova V."/>
            <person name="Makarenko M."/>
            <person name="Klepikova A."/>
            <person name="Omelchenko D."/>
            <person name="Novikova G."/>
            <person name="Obukhova E."/>
            <person name="Bogdanov V."/>
            <person name="Penin A."/>
            <person name="Logacheva M."/>
        </authorList>
    </citation>
    <scope>NUCLEOTIDE SEQUENCE</scope>
    <source>
        <strain evidence="5">Hsosn_3</strain>
        <tissue evidence="5">Leaf</tissue>
    </source>
</reference>
<dbReference type="SUPFAM" id="SSF51197">
    <property type="entry name" value="Clavaminate synthase-like"/>
    <property type="match status" value="1"/>
</dbReference>
<evidence type="ECO:0000256" key="2">
    <source>
        <dbReference type="ARBA" id="ARBA00023004"/>
    </source>
</evidence>
<dbReference type="Pfam" id="PF14226">
    <property type="entry name" value="DIOX_N"/>
    <property type="match status" value="1"/>
</dbReference>
<dbReference type="Pfam" id="PF03171">
    <property type="entry name" value="2OG-FeII_Oxy"/>
    <property type="match status" value="1"/>
</dbReference>
<evidence type="ECO:0000256" key="1">
    <source>
        <dbReference type="ARBA" id="ARBA00022723"/>
    </source>
</evidence>
<name>A0AAD8IJD7_9APIA</name>
<feature type="domain" description="Fe2OG dioxygenase" evidence="4">
    <location>
        <begin position="196"/>
        <end position="297"/>
    </location>
</feature>
<dbReference type="InterPro" id="IPR027443">
    <property type="entry name" value="IPNS-like_sf"/>
</dbReference>
<sequence>MGSISEVLKDDPLHLDSVIPLDFNTLKSVPESHQWALESSNHSVDVMLPVIDLAHPDAPQLVAHAARTWGMFQIVNHGIPLDLIQGVENEARRLFSLPTDEKMKVLRSSENLAGYGVARIAPFYAKCMWHEGFAIHESCVDHAKILWPHDYERFCNTMMEFRKKVKPVADQLLHHLLVSLDISEEAIKIWEASANKVEGTIQLNSYPACPDPSSVIGLAPHTDTLLLTILNQCQISGLQIFRDDVGWISVPPLSGAFVVNVGDILHMLSNGKFPSAYHRVTVSENKHRISFAYFHGPSVDSYVEPLNKLAKPLYRSMSVKEFFVIKAKHNEKALSLVRL</sequence>
<dbReference type="GO" id="GO:0046872">
    <property type="term" value="F:metal ion binding"/>
    <property type="evidence" value="ECO:0007669"/>
    <property type="project" value="UniProtKB-KW"/>
</dbReference>
<proteinExistence type="inferred from homology"/>
<dbReference type="EMBL" id="JAUIZM010000005">
    <property type="protein sequence ID" value="KAK1385663.1"/>
    <property type="molecule type" value="Genomic_DNA"/>
</dbReference>
<keyword evidence="6" id="KW-1185">Reference proteome</keyword>
<dbReference type="Proteomes" id="UP001237642">
    <property type="component" value="Unassembled WGS sequence"/>
</dbReference>
<comment type="similarity">
    <text evidence="3">Belongs to the iron/ascorbate-dependent oxidoreductase family.</text>
</comment>
<dbReference type="InterPro" id="IPR044861">
    <property type="entry name" value="IPNS-like_FE2OG_OXY"/>
</dbReference>
<protein>
    <submittedName>
        <fullName evidence="5">Gibberellin 3-beta-dioxygenase 1-like</fullName>
    </submittedName>
</protein>
<keyword evidence="2 3" id="KW-0408">Iron</keyword>
<dbReference type="InterPro" id="IPR026992">
    <property type="entry name" value="DIOX_N"/>
</dbReference>
<organism evidence="5 6">
    <name type="scientific">Heracleum sosnowskyi</name>
    <dbReference type="NCBI Taxonomy" id="360622"/>
    <lineage>
        <taxon>Eukaryota</taxon>
        <taxon>Viridiplantae</taxon>
        <taxon>Streptophyta</taxon>
        <taxon>Embryophyta</taxon>
        <taxon>Tracheophyta</taxon>
        <taxon>Spermatophyta</taxon>
        <taxon>Magnoliopsida</taxon>
        <taxon>eudicotyledons</taxon>
        <taxon>Gunneridae</taxon>
        <taxon>Pentapetalae</taxon>
        <taxon>asterids</taxon>
        <taxon>campanulids</taxon>
        <taxon>Apiales</taxon>
        <taxon>Apiaceae</taxon>
        <taxon>Apioideae</taxon>
        <taxon>apioid superclade</taxon>
        <taxon>Tordylieae</taxon>
        <taxon>Tordyliinae</taxon>
        <taxon>Heracleum</taxon>
    </lineage>
</organism>
<keyword evidence="3" id="KW-0560">Oxidoreductase</keyword>
<dbReference type="PROSITE" id="PS51471">
    <property type="entry name" value="FE2OG_OXY"/>
    <property type="match status" value="1"/>
</dbReference>
<evidence type="ECO:0000256" key="3">
    <source>
        <dbReference type="RuleBase" id="RU003682"/>
    </source>
</evidence>
<comment type="caution">
    <text evidence="5">The sequence shown here is derived from an EMBL/GenBank/DDBJ whole genome shotgun (WGS) entry which is preliminary data.</text>
</comment>
<dbReference type="Gene3D" id="2.60.120.330">
    <property type="entry name" value="B-lactam Antibiotic, Isopenicillin N Synthase, Chain"/>
    <property type="match status" value="1"/>
</dbReference>
<dbReference type="GO" id="GO:0016705">
    <property type="term" value="F:oxidoreductase activity, acting on paired donors, with incorporation or reduction of molecular oxygen"/>
    <property type="evidence" value="ECO:0007669"/>
    <property type="project" value="UniProtKB-ARBA"/>
</dbReference>
<dbReference type="PRINTS" id="PR00682">
    <property type="entry name" value="IPNSYNTHASE"/>
</dbReference>